<dbReference type="RefSeq" id="WP_095999019.1">
    <property type="nucleotide sequence ID" value="NZ_NSLI01000004.1"/>
</dbReference>
<dbReference type="AlphaFoldDB" id="A0A2A2SD24"/>
<protein>
    <submittedName>
        <fullName evidence="1">Uncharacterized protein</fullName>
    </submittedName>
</protein>
<evidence type="ECO:0000313" key="1">
    <source>
        <dbReference type="EMBL" id="PAX07194.1"/>
    </source>
</evidence>
<comment type="caution">
    <text evidence="1">The sequence shown here is derived from an EMBL/GenBank/DDBJ whole genome shotgun (WGS) entry which is preliminary data.</text>
</comment>
<gene>
    <name evidence="1" type="ORF">CKY28_14250</name>
</gene>
<keyword evidence="2" id="KW-1185">Reference proteome</keyword>
<evidence type="ECO:0000313" key="2">
    <source>
        <dbReference type="Proteomes" id="UP000218151"/>
    </source>
</evidence>
<dbReference type="EMBL" id="NSLI01000004">
    <property type="protein sequence ID" value="PAX07194.1"/>
    <property type="molecule type" value="Genomic_DNA"/>
</dbReference>
<organism evidence="1 2">
    <name type="scientific">Sphingomonas lenta</name>
    <dbReference type="NCBI Taxonomy" id="1141887"/>
    <lineage>
        <taxon>Bacteria</taxon>
        <taxon>Pseudomonadati</taxon>
        <taxon>Pseudomonadota</taxon>
        <taxon>Alphaproteobacteria</taxon>
        <taxon>Sphingomonadales</taxon>
        <taxon>Sphingomonadaceae</taxon>
        <taxon>Sphingomonas</taxon>
    </lineage>
</organism>
<dbReference type="Proteomes" id="UP000218151">
    <property type="component" value="Unassembled WGS sequence"/>
</dbReference>
<dbReference type="OrthoDB" id="5145750at2"/>
<name>A0A2A2SD24_9SPHN</name>
<proteinExistence type="predicted"/>
<reference evidence="2" key="1">
    <citation type="submission" date="2017-09" db="EMBL/GenBank/DDBJ databases">
        <authorList>
            <person name="Feng G."/>
            <person name="Zhu H."/>
        </authorList>
    </citation>
    <scope>NUCLEOTIDE SEQUENCE [LARGE SCALE GENOMIC DNA]</scope>
    <source>
        <strain evidence="2">1PNM-20</strain>
    </source>
</reference>
<accession>A0A2A2SD24</accession>
<sequence>MAGVDGTYDCTVKSPLGDQKMTLTVRGENDKFTGTVSGAMGSSDVSGDVRGQQISWKQQMTVPMPMTLDCQATVDGDTITGTVGAGAFGSFPLNGARVHAG</sequence>